<sequence length="71" mass="7766">MVCGELLEVGLVDVDIVSVELSVTFSFEMLLVVFARVFCLGDSAFDFTDGEPFSSDSEIQTFLAALIPIRN</sequence>
<protein>
    <submittedName>
        <fullName evidence="3">Secreted protein</fullName>
    </submittedName>
</protein>
<organism evidence="3">
    <name type="scientific">Nippostrongylus brasiliensis</name>
    <name type="common">Rat hookworm</name>
    <dbReference type="NCBI Taxonomy" id="27835"/>
    <lineage>
        <taxon>Eukaryota</taxon>
        <taxon>Metazoa</taxon>
        <taxon>Ecdysozoa</taxon>
        <taxon>Nematoda</taxon>
        <taxon>Chromadorea</taxon>
        <taxon>Rhabditida</taxon>
        <taxon>Rhabditina</taxon>
        <taxon>Rhabditomorpha</taxon>
        <taxon>Strongyloidea</taxon>
        <taxon>Heligmosomidae</taxon>
        <taxon>Nippostrongylus</taxon>
    </lineage>
</organism>
<evidence type="ECO:0000313" key="2">
    <source>
        <dbReference type="Proteomes" id="UP000271162"/>
    </source>
</evidence>
<dbReference type="AlphaFoldDB" id="A0A0N4XXR6"/>
<accession>A0A0N4XXR6</accession>
<dbReference type="Proteomes" id="UP000271162">
    <property type="component" value="Unassembled WGS sequence"/>
</dbReference>
<reference evidence="1 2" key="2">
    <citation type="submission" date="2018-11" db="EMBL/GenBank/DDBJ databases">
        <authorList>
            <consortium name="Pathogen Informatics"/>
        </authorList>
    </citation>
    <scope>NUCLEOTIDE SEQUENCE [LARGE SCALE GENOMIC DNA]</scope>
</reference>
<dbReference type="EMBL" id="UYSL01019928">
    <property type="protein sequence ID" value="VDL71395.1"/>
    <property type="molecule type" value="Genomic_DNA"/>
</dbReference>
<proteinExistence type="predicted"/>
<reference evidence="3" key="1">
    <citation type="submission" date="2017-02" db="UniProtKB">
        <authorList>
            <consortium name="WormBaseParasite"/>
        </authorList>
    </citation>
    <scope>IDENTIFICATION</scope>
</reference>
<dbReference type="WBParaSite" id="NBR_0000780501-mRNA-1">
    <property type="protein sequence ID" value="NBR_0000780501-mRNA-1"/>
    <property type="gene ID" value="NBR_0000780501"/>
</dbReference>
<name>A0A0N4XXR6_NIPBR</name>
<keyword evidence="2" id="KW-1185">Reference proteome</keyword>
<gene>
    <name evidence="1" type="ORF">NBR_LOCUS7806</name>
</gene>
<evidence type="ECO:0000313" key="3">
    <source>
        <dbReference type="WBParaSite" id="NBR_0000780501-mRNA-1"/>
    </source>
</evidence>
<evidence type="ECO:0000313" key="1">
    <source>
        <dbReference type="EMBL" id="VDL71395.1"/>
    </source>
</evidence>